<dbReference type="KEGG" id="amr:AM1_2656"/>
<keyword evidence="1" id="KW-0175">Coiled coil</keyword>
<dbReference type="EMBL" id="CP000828">
    <property type="protein sequence ID" value="ABW27663.1"/>
    <property type="molecule type" value="Genomic_DNA"/>
</dbReference>
<sequence length="114" mass="12938">MSLYDIRQNQRISKAQTENKRTARTVQESQESIEELRQSVQKLSLACQAMWQLLQTTSGLSEQDLLEALQNIEDKNAAQNCVKCGRVQQSKKPHCLYCGTPFPEEASTISCFQV</sequence>
<feature type="coiled-coil region" evidence="1">
    <location>
        <begin position="19"/>
        <end position="46"/>
    </location>
</feature>
<dbReference type="OrthoDB" id="572804at2"/>
<protein>
    <submittedName>
        <fullName evidence="2">Uncharacterized protein</fullName>
    </submittedName>
</protein>
<keyword evidence="3" id="KW-1185">Reference proteome</keyword>
<evidence type="ECO:0000256" key="1">
    <source>
        <dbReference type="SAM" id="Coils"/>
    </source>
</evidence>
<name>B0C6V9_ACAM1</name>
<reference evidence="2 3" key="1">
    <citation type="journal article" date="2008" name="Proc. Natl. Acad. Sci. U.S.A.">
        <title>Niche adaptation and genome expansion in the chlorophyll d-producing cyanobacterium Acaryochloris marina.</title>
        <authorList>
            <person name="Swingley W.D."/>
            <person name="Chen M."/>
            <person name="Cheung P.C."/>
            <person name="Conrad A.L."/>
            <person name="Dejesa L.C."/>
            <person name="Hao J."/>
            <person name="Honchak B.M."/>
            <person name="Karbach L.E."/>
            <person name="Kurdoglu A."/>
            <person name="Lahiri S."/>
            <person name="Mastrian S.D."/>
            <person name="Miyashita H."/>
            <person name="Page L."/>
            <person name="Ramakrishna P."/>
            <person name="Satoh S."/>
            <person name="Sattley W.M."/>
            <person name="Shimada Y."/>
            <person name="Taylor H.L."/>
            <person name="Tomo T."/>
            <person name="Tsuchiya T."/>
            <person name="Wang Z.T."/>
            <person name="Raymond J."/>
            <person name="Mimuro M."/>
            <person name="Blankenship R.E."/>
            <person name="Touchman J.W."/>
        </authorList>
    </citation>
    <scope>NUCLEOTIDE SEQUENCE [LARGE SCALE GENOMIC DNA]</scope>
    <source>
        <strain evidence="3">MBIC 11017</strain>
    </source>
</reference>
<evidence type="ECO:0000313" key="3">
    <source>
        <dbReference type="Proteomes" id="UP000000268"/>
    </source>
</evidence>
<evidence type="ECO:0000313" key="2">
    <source>
        <dbReference type="EMBL" id="ABW27663.1"/>
    </source>
</evidence>
<dbReference type="RefSeq" id="WP_012163114.1">
    <property type="nucleotide sequence ID" value="NC_009925.1"/>
</dbReference>
<proteinExistence type="predicted"/>
<gene>
    <name evidence="2" type="ordered locus">AM1_2656</name>
</gene>
<accession>B0C6V9</accession>
<dbReference type="InterPro" id="IPR011011">
    <property type="entry name" value="Znf_FYVE_PHD"/>
</dbReference>
<dbReference type="SUPFAM" id="SSF57903">
    <property type="entry name" value="FYVE/PHD zinc finger"/>
    <property type="match status" value="1"/>
</dbReference>
<dbReference type="AlphaFoldDB" id="B0C6V9"/>
<dbReference type="Proteomes" id="UP000000268">
    <property type="component" value="Chromosome"/>
</dbReference>
<dbReference type="HOGENOM" id="CLU_2115618_0_0_3"/>
<organism evidence="2 3">
    <name type="scientific">Acaryochloris marina (strain MBIC 11017)</name>
    <dbReference type="NCBI Taxonomy" id="329726"/>
    <lineage>
        <taxon>Bacteria</taxon>
        <taxon>Bacillati</taxon>
        <taxon>Cyanobacteriota</taxon>
        <taxon>Cyanophyceae</taxon>
        <taxon>Acaryochloridales</taxon>
        <taxon>Acaryochloridaceae</taxon>
        <taxon>Acaryochloris</taxon>
    </lineage>
</organism>